<dbReference type="SUPFAM" id="SSF160574">
    <property type="entry name" value="BT0923-like"/>
    <property type="match status" value="1"/>
</dbReference>
<protein>
    <recommendedName>
        <fullName evidence="3">Beta-lactamase-inhibitor-like PepSY-like domain-containing protein</fullName>
    </recommendedName>
</protein>
<evidence type="ECO:0000313" key="1">
    <source>
        <dbReference type="EMBL" id="GHE69480.1"/>
    </source>
</evidence>
<evidence type="ECO:0000313" key="2">
    <source>
        <dbReference type="Proteomes" id="UP000658258"/>
    </source>
</evidence>
<dbReference type="RefSeq" id="WP_189630764.1">
    <property type="nucleotide sequence ID" value="NZ_BNAG01000003.1"/>
</dbReference>
<sequence>MLCKNLLRLNLAIVGLALPTLLYAQKLEIESRIKPEEVPPQALTYLTTGGVEKAQWYFEEGLSSTSLEAKFKHDKRWFSVEFSEDGSLQDIEVTIRMEELNKATRNRILEEFERQFGRYKIRKVQVQYQSTSLATLIQKKMPLLSVPHAFEIVVKGKKGKLPKLWKFTFSAQGELLSLNQIITRNSEHLEY</sequence>
<organism evidence="1 2">
    <name type="scientific">Roseivirga thermotolerans</name>
    <dbReference type="NCBI Taxonomy" id="1758176"/>
    <lineage>
        <taxon>Bacteria</taxon>
        <taxon>Pseudomonadati</taxon>
        <taxon>Bacteroidota</taxon>
        <taxon>Cytophagia</taxon>
        <taxon>Cytophagales</taxon>
        <taxon>Roseivirgaceae</taxon>
        <taxon>Roseivirga</taxon>
    </lineage>
</organism>
<evidence type="ECO:0008006" key="3">
    <source>
        <dbReference type="Google" id="ProtNLM"/>
    </source>
</evidence>
<dbReference type="Proteomes" id="UP000658258">
    <property type="component" value="Unassembled WGS sequence"/>
</dbReference>
<gene>
    <name evidence="1" type="ORF">GCM10011340_26830</name>
</gene>
<accession>A0ABQ3I6W2</accession>
<comment type="caution">
    <text evidence="1">The sequence shown here is derived from an EMBL/GenBank/DDBJ whole genome shotgun (WGS) entry which is preliminary data.</text>
</comment>
<proteinExistence type="predicted"/>
<reference evidence="2" key="1">
    <citation type="journal article" date="2019" name="Int. J. Syst. Evol. Microbiol.">
        <title>The Global Catalogue of Microorganisms (GCM) 10K type strain sequencing project: providing services to taxonomists for standard genome sequencing and annotation.</title>
        <authorList>
            <consortium name="The Broad Institute Genomics Platform"/>
            <consortium name="The Broad Institute Genome Sequencing Center for Infectious Disease"/>
            <person name="Wu L."/>
            <person name="Ma J."/>
        </authorList>
    </citation>
    <scope>NUCLEOTIDE SEQUENCE [LARGE SCALE GENOMIC DNA]</scope>
    <source>
        <strain evidence="2">CGMCC 1.15111</strain>
    </source>
</reference>
<name>A0ABQ3I6W2_9BACT</name>
<dbReference type="EMBL" id="BNAG01000003">
    <property type="protein sequence ID" value="GHE69480.1"/>
    <property type="molecule type" value="Genomic_DNA"/>
</dbReference>
<keyword evidence="2" id="KW-1185">Reference proteome</keyword>